<dbReference type="CDD" id="cd00067">
    <property type="entry name" value="GAL4"/>
    <property type="match status" value="1"/>
</dbReference>
<evidence type="ECO:0000256" key="1">
    <source>
        <dbReference type="ARBA" id="ARBA00004123"/>
    </source>
</evidence>
<feature type="compositionally biased region" description="Polar residues" evidence="6">
    <location>
        <begin position="214"/>
        <end position="224"/>
    </location>
</feature>
<keyword evidence="9" id="KW-1185">Reference proteome</keyword>
<feature type="region of interest" description="Disordered" evidence="6">
    <location>
        <begin position="327"/>
        <end position="414"/>
    </location>
</feature>
<dbReference type="KEGG" id="amus:LMH87_004374"/>
<dbReference type="SMART" id="SM00066">
    <property type="entry name" value="GAL4"/>
    <property type="match status" value="1"/>
</dbReference>
<evidence type="ECO:0000313" key="9">
    <source>
        <dbReference type="Proteomes" id="UP001144673"/>
    </source>
</evidence>
<dbReference type="InterPro" id="IPR050815">
    <property type="entry name" value="TF_fung"/>
</dbReference>
<dbReference type="RefSeq" id="XP_056049196.1">
    <property type="nucleotide sequence ID" value="XM_056195582.1"/>
</dbReference>
<evidence type="ECO:0000256" key="3">
    <source>
        <dbReference type="ARBA" id="ARBA00023015"/>
    </source>
</evidence>
<dbReference type="SMART" id="SM00906">
    <property type="entry name" value="Fungal_trans"/>
    <property type="match status" value="1"/>
</dbReference>
<feature type="compositionally biased region" description="Low complexity" evidence="6">
    <location>
        <begin position="388"/>
        <end position="397"/>
    </location>
</feature>
<feature type="compositionally biased region" description="Low complexity" evidence="6">
    <location>
        <begin position="23"/>
        <end position="38"/>
    </location>
</feature>
<dbReference type="GeneID" id="80891533"/>
<dbReference type="AlphaFoldDB" id="A0A9W8Q539"/>
<reference evidence="8" key="1">
    <citation type="journal article" date="2023" name="Access Microbiol">
        <title>De-novo genome assembly for Akanthomyces muscarius, a biocontrol agent of insect agricultural pests.</title>
        <authorList>
            <person name="Erdos Z."/>
            <person name="Studholme D.J."/>
            <person name="Raymond B."/>
            <person name="Sharma M."/>
        </authorList>
    </citation>
    <scope>NUCLEOTIDE SEQUENCE</scope>
    <source>
        <strain evidence="8">Ve6</strain>
    </source>
</reference>
<dbReference type="EMBL" id="JAJHUN010000011">
    <property type="protein sequence ID" value="KAJ4145526.1"/>
    <property type="molecule type" value="Genomic_DNA"/>
</dbReference>
<keyword evidence="4" id="KW-0804">Transcription</keyword>
<protein>
    <recommendedName>
        <fullName evidence="7">Zn(2)-C6 fungal-type domain-containing protein</fullName>
    </recommendedName>
</protein>
<name>A0A9W8Q539_AKAMU</name>
<keyword evidence="5" id="KW-0539">Nucleus</keyword>
<evidence type="ECO:0000259" key="7">
    <source>
        <dbReference type="PROSITE" id="PS50048"/>
    </source>
</evidence>
<feature type="region of interest" description="Disordered" evidence="6">
    <location>
        <begin position="154"/>
        <end position="231"/>
    </location>
</feature>
<dbReference type="Gene3D" id="4.10.240.10">
    <property type="entry name" value="Zn(2)-C6 fungal-type DNA-binding domain"/>
    <property type="match status" value="1"/>
</dbReference>
<feature type="region of interest" description="Disordered" evidence="6">
    <location>
        <begin position="1"/>
        <end position="128"/>
    </location>
</feature>
<keyword evidence="3" id="KW-0805">Transcription regulation</keyword>
<dbReference type="GO" id="GO:0000981">
    <property type="term" value="F:DNA-binding transcription factor activity, RNA polymerase II-specific"/>
    <property type="evidence" value="ECO:0007669"/>
    <property type="project" value="InterPro"/>
</dbReference>
<feature type="compositionally biased region" description="Basic and acidic residues" evidence="6">
    <location>
        <begin position="197"/>
        <end position="213"/>
    </location>
</feature>
<evidence type="ECO:0000256" key="2">
    <source>
        <dbReference type="ARBA" id="ARBA00022723"/>
    </source>
</evidence>
<feature type="compositionally biased region" description="Polar residues" evidence="6">
    <location>
        <begin position="335"/>
        <end position="354"/>
    </location>
</feature>
<dbReference type="Pfam" id="PF04082">
    <property type="entry name" value="Fungal_trans"/>
    <property type="match status" value="1"/>
</dbReference>
<dbReference type="GO" id="GO:0008270">
    <property type="term" value="F:zinc ion binding"/>
    <property type="evidence" value="ECO:0007669"/>
    <property type="project" value="InterPro"/>
</dbReference>
<accession>A0A9W8Q539</accession>
<sequence length="900" mass="99358">MGSLTTLESRPRMALPDTPPELASPTATSFSSRSSPSADHGWAAQTLAALPMSNYDKTTSRDDGDDSRESTPPNTSNNSQRQQLPSLSSLFGPPSSMRPLASLPSRPAHYPMHSPLDRPHTLVAGSQNSSTYFPSLAAQPRVAYDASSHGIGRSFSGSRSPAFGESKSQTEGDSLWSQQDAGRQEYMLGTQSTTRRHLPDSRDVTMEYKKEPTSSDSHTATASESPAAKDSLGPKIWTGTHFLPRFVRAAEVPGEGMCYFYDDGTHCKTIIDGEHVNAHWGVTKAGKPRKRLAIACVTCREKKIKCDPDYPRCVQCDKFGRVCKFKNAPRGGHPSSPSAQSAELYSGKTMSSPHGSRESRSPVAQPPPQQSFDDGYHKRLKVGTDSYSKTSSLAASDALDHSKSPRPSYRRPSDISRIPDEALCRAWRTDVYTKKPQGIIDVVTQFFVHVDSTMLLRFLPENIWKAHLSKSDDRKLPEDLMLLYSVLTIGVALSGGAKHIASEYAQVAHYAQKNLGFDCLQLVQSRILVAAYYISVDRIHDASELLSSALAVAASLQLNVELEKSTEANRTTYPLGMTRAGYKESRRRTLWSLFMLERFNGMFPNRSAVINPEDLYIRLPTDNESFEKQIERDEPFFDPYSLMASVRGGSRNVLANLVEMAHLWADCQNALYRIACRPAAASSESTRIQTLAKKIRTWFSSLPNHLSFSMDNLKDSLYAGTGGSFLSLHLLYHHAMIKVNRHHSAASQLGPELQGSYGHNCVGHATGSLDLMQMFEGMHHTQSSLAMLPRVTAMAAVEAVDALTANGTMSSLSNQISRTKDALATAERLSNIWEDTIGSRLAIQKRLDELLYIREQGPRPTSPIRGYRVLKTSSGSRWQICEPIDALLPKEMDIIYTTPL</sequence>
<dbReference type="PANTHER" id="PTHR47338:SF11">
    <property type="entry name" value="ZN(II)2CYS6 TRANSCRIPTION FACTOR (EUROFUNG)"/>
    <property type="match status" value="1"/>
</dbReference>
<keyword evidence="2" id="KW-0479">Metal-binding</keyword>
<dbReference type="CDD" id="cd12148">
    <property type="entry name" value="fungal_TF_MHR"/>
    <property type="match status" value="1"/>
</dbReference>
<evidence type="ECO:0000256" key="6">
    <source>
        <dbReference type="SAM" id="MobiDB-lite"/>
    </source>
</evidence>
<dbReference type="InterPro" id="IPR001138">
    <property type="entry name" value="Zn2Cys6_DnaBD"/>
</dbReference>
<dbReference type="Pfam" id="PF00172">
    <property type="entry name" value="Zn_clus"/>
    <property type="match status" value="1"/>
</dbReference>
<dbReference type="PROSITE" id="PS50048">
    <property type="entry name" value="ZN2_CY6_FUNGAL_2"/>
    <property type="match status" value="1"/>
</dbReference>
<feature type="compositionally biased region" description="Polar residues" evidence="6">
    <location>
        <begin position="166"/>
        <end position="181"/>
    </location>
</feature>
<comment type="subcellular location">
    <subcellularLocation>
        <location evidence="1">Nucleus</location>
    </subcellularLocation>
</comment>
<dbReference type="GO" id="GO:0006351">
    <property type="term" value="P:DNA-templated transcription"/>
    <property type="evidence" value="ECO:0007669"/>
    <property type="project" value="InterPro"/>
</dbReference>
<evidence type="ECO:0000256" key="4">
    <source>
        <dbReference type="ARBA" id="ARBA00023163"/>
    </source>
</evidence>
<dbReference type="InterPro" id="IPR007219">
    <property type="entry name" value="XnlR_reg_dom"/>
</dbReference>
<dbReference type="Proteomes" id="UP001144673">
    <property type="component" value="Chromosome 2"/>
</dbReference>
<feature type="compositionally biased region" description="Low complexity" evidence="6">
    <location>
        <begin position="76"/>
        <end position="95"/>
    </location>
</feature>
<proteinExistence type="predicted"/>
<dbReference type="GO" id="GO:0005634">
    <property type="term" value="C:nucleus"/>
    <property type="evidence" value="ECO:0007669"/>
    <property type="project" value="UniProtKB-SubCell"/>
</dbReference>
<feature type="domain" description="Zn(2)-C6 fungal-type" evidence="7">
    <location>
        <begin position="295"/>
        <end position="325"/>
    </location>
</feature>
<dbReference type="InterPro" id="IPR036864">
    <property type="entry name" value="Zn2-C6_fun-type_DNA-bd_sf"/>
</dbReference>
<dbReference type="PANTHER" id="PTHR47338">
    <property type="entry name" value="ZN(II)2CYS6 TRANSCRIPTION FACTOR (EUROFUNG)-RELATED"/>
    <property type="match status" value="1"/>
</dbReference>
<comment type="caution">
    <text evidence="8">The sequence shown here is derived from an EMBL/GenBank/DDBJ whole genome shotgun (WGS) entry which is preliminary data.</text>
</comment>
<organism evidence="8 9">
    <name type="scientific">Akanthomyces muscarius</name>
    <name type="common">Entomopathogenic fungus</name>
    <name type="synonym">Lecanicillium muscarium</name>
    <dbReference type="NCBI Taxonomy" id="2231603"/>
    <lineage>
        <taxon>Eukaryota</taxon>
        <taxon>Fungi</taxon>
        <taxon>Dikarya</taxon>
        <taxon>Ascomycota</taxon>
        <taxon>Pezizomycotina</taxon>
        <taxon>Sordariomycetes</taxon>
        <taxon>Hypocreomycetidae</taxon>
        <taxon>Hypocreales</taxon>
        <taxon>Cordycipitaceae</taxon>
        <taxon>Akanthomyces</taxon>
    </lineage>
</organism>
<dbReference type="SUPFAM" id="SSF57701">
    <property type="entry name" value="Zn2/Cys6 DNA-binding domain"/>
    <property type="match status" value="1"/>
</dbReference>
<dbReference type="GO" id="GO:0003677">
    <property type="term" value="F:DNA binding"/>
    <property type="evidence" value="ECO:0007669"/>
    <property type="project" value="InterPro"/>
</dbReference>
<gene>
    <name evidence="8" type="ORF">LMH87_004374</name>
</gene>
<dbReference type="PROSITE" id="PS00463">
    <property type="entry name" value="ZN2_CY6_FUNGAL_1"/>
    <property type="match status" value="1"/>
</dbReference>
<evidence type="ECO:0000313" key="8">
    <source>
        <dbReference type="EMBL" id="KAJ4145526.1"/>
    </source>
</evidence>
<evidence type="ECO:0000256" key="5">
    <source>
        <dbReference type="ARBA" id="ARBA00023242"/>
    </source>
</evidence>